<feature type="region of interest" description="Disordered" evidence="2">
    <location>
        <begin position="868"/>
        <end position="888"/>
    </location>
</feature>
<evidence type="ECO:0000313" key="3">
    <source>
        <dbReference type="EMBL" id="KAK9762015.1"/>
    </source>
</evidence>
<dbReference type="EMBL" id="JASJQH010001127">
    <property type="protein sequence ID" value="KAK9762015.1"/>
    <property type="molecule type" value="Genomic_DNA"/>
</dbReference>
<reference evidence="3 4" key="1">
    <citation type="submission" date="2023-04" db="EMBL/GenBank/DDBJ databases">
        <title>Genome of Basidiobolus ranarum AG-B5.</title>
        <authorList>
            <person name="Stajich J.E."/>
            <person name="Carter-House D."/>
            <person name="Gryganskyi A."/>
        </authorList>
    </citation>
    <scope>NUCLEOTIDE SEQUENCE [LARGE SCALE GENOMIC DNA]</scope>
    <source>
        <strain evidence="3 4">AG-B5</strain>
    </source>
</reference>
<organism evidence="3 4">
    <name type="scientific">Basidiobolus ranarum</name>
    <dbReference type="NCBI Taxonomy" id="34480"/>
    <lineage>
        <taxon>Eukaryota</taxon>
        <taxon>Fungi</taxon>
        <taxon>Fungi incertae sedis</taxon>
        <taxon>Zoopagomycota</taxon>
        <taxon>Entomophthoromycotina</taxon>
        <taxon>Basidiobolomycetes</taxon>
        <taxon>Basidiobolales</taxon>
        <taxon>Basidiobolaceae</taxon>
        <taxon>Basidiobolus</taxon>
    </lineage>
</organism>
<comment type="caution">
    <text evidence="3">The sequence shown here is derived from an EMBL/GenBank/DDBJ whole genome shotgun (WGS) entry which is preliminary data.</text>
</comment>
<feature type="compositionally biased region" description="Basic and acidic residues" evidence="2">
    <location>
        <begin position="544"/>
        <end position="553"/>
    </location>
</feature>
<feature type="coiled-coil region" evidence="1">
    <location>
        <begin position="192"/>
        <end position="460"/>
    </location>
</feature>
<feature type="region of interest" description="Disordered" evidence="2">
    <location>
        <begin position="544"/>
        <end position="564"/>
    </location>
</feature>
<feature type="coiled-coil region" evidence="1">
    <location>
        <begin position="1101"/>
        <end position="1135"/>
    </location>
</feature>
<keyword evidence="4" id="KW-1185">Reference proteome</keyword>
<keyword evidence="1" id="KW-0175">Coiled coil</keyword>
<feature type="region of interest" description="Disordered" evidence="2">
    <location>
        <begin position="153"/>
        <end position="187"/>
    </location>
</feature>
<feature type="compositionally biased region" description="Polar residues" evidence="2">
    <location>
        <begin position="927"/>
        <end position="941"/>
    </location>
</feature>
<proteinExistence type="predicted"/>
<feature type="coiled-coil region" evidence="1">
    <location>
        <begin position="1003"/>
        <end position="1058"/>
    </location>
</feature>
<feature type="compositionally biased region" description="Basic and acidic residues" evidence="2">
    <location>
        <begin position="956"/>
        <end position="965"/>
    </location>
</feature>
<sequence>MGGEEDGNSLGSLLGLFKSPTGRNNISNIPNSNNFLSTPQSPVSTTLTSKILDELRYRNISPTELEKLPRRRTIHFGKLPTSIQKPLETTIPEESTVTELAHETEELKSLQEQLKQQQEEFELRERNYREEIKNLREHRDRNWKSLESTTNSLASLSNTTNETTQSNISTSPSPSPSPSLLPTNSLNSQSISTSYLMEMEDLKREKESLQQHLNIATNQLKSYENSLKNLFHQHTETQNRLESLEVEKKDLEIRGVENEIAYLDLEEERDELITKCDQLNQLLRSQMSKEVAIGTMSKMVDSLRLQYTDLQQESEQLQANVTAQEEKKSSLSKELSVLLMDVKSLETEIGASKEEHAKKTEEKESLAAQMLNKIAKEEELKREMDLLEANHETLEQQYVNLQKSIEELNEVLSRESERIDTLQEDRRSLAEEIDVLIEVNEELRSKAEFWRNSVKEVESEFPSSLSVNSKHSNRNSNGNTFVRIQKIYEQRLTDQEHRFNRLWDDIVINNEHLQNENQNLQFQLGDLGNDRDSWANYANELESRVEASPRESEQTAESNTLNIDHNVKAEKEKADSWPHLDSVTADFQRKIDGLERDRQELIDYARKLEYEVDNLTQELQHKDSSSRRHSQSLAPLTPSESVNQESLLPYTPFQNGTFPENGSKSKNTIDNTFPSTTNFETEGFASLFADIDQMRDEMMKLSQLNTRLQEDCHTFKTDRDRLATEIHRLVDENSALVDERKDILAAARREPKIAKRMFGGDLIKDPRFLELMDKINSLEINLDNQYQVNEKLKRQVTGDYSARMEDKHSTSESEHAHSTDSPNSSSSDSIILSKELVNSLLAQTYAVKQMLETDSLLLTEIQITLSPDSAESTRASDVVSEDSKSSTKPIDRDQITRLFTSLKSLIKNQSSLIGNVQEIINKLHHPQNATVSPTSVNSSQPNEDHSKSEYWPQLCEPKRRDREFNEGSNTPKYENPDLFTKMPPRLHRRQSAFDTRSEPAQMYQLSRNEARSLQQDFHELERRCHDLKHEKDLLIQENEQYRRKLHEVHEKNNNLRQRSLMMENLESKIRDLIQIKDEEYTMSTDKICQLEYDLQSKMNKIMALTREKNLILQDNNELQRKLIMLNEAKRQWEVDFQSEKEMSNSFQNQLRALKDSLRVEQHEKRTKISQILRLETIVAEKTEECQRLQSRVHLLQETLNSPRRNTDSSSEQSNSIRLRHDVDLTNQLDIAKSRLNRAEKEVMFLRQELRFGSPGLLSPATSQFSR</sequence>
<feature type="region of interest" description="Disordered" evidence="2">
    <location>
        <begin position="618"/>
        <end position="672"/>
    </location>
</feature>
<accession>A0ABR2WKG2</accession>
<feature type="compositionally biased region" description="Low complexity" evidence="2">
    <location>
        <begin position="153"/>
        <end position="172"/>
    </location>
</feature>
<feature type="coiled-coil region" evidence="1">
    <location>
        <begin position="93"/>
        <end position="138"/>
    </location>
</feature>
<feature type="compositionally biased region" description="Polar residues" evidence="2">
    <location>
        <begin position="1199"/>
        <end position="1216"/>
    </location>
</feature>
<gene>
    <name evidence="3" type="ORF">K7432_012632</name>
</gene>
<evidence type="ECO:0000313" key="4">
    <source>
        <dbReference type="Proteomes" id="UP001479436"/>
    </source>
</evidence>
<dbReference type="PANTHER" id="PTHR23159">
    <property type="entry name" value="CENTROSOMAL PROTEIN 2"/>
    <property type="match status" value="1"/>
</dbReference>
<feature type="compositionally biased region" description="Low complexity" evidence="2">
    <location>
        <begin position="819"/>
        <end position="828"/>
    </location>
</feature>
<feature type="region of interest" description="Disordered" evidence="2">
    <location>
        <begin position="927"/>
        <end position="982"/>
    </location>
</feature>
<feature type="compositionally biased region" description="Basic and acidic residues" evidence="2">
    <location>
        <begin position="802"/>
        <end position="818"/>
    </location>
</feature>
<feature type="compositionally biased region" description="Polar residues" evidence="2">
    <location>
        <begin position="631"/>
        <end position="672"/>
    </location>
</feature>
<evidence type="ECO:0000256" key="1">
    <source>
        <dbReference type="SAM" id="Coils"/>
    </source>
</evidence>
<feature type="region of interest" description="Disordered" evidence="2">
    <location>
        <begin position="1199"/>
        <end position="1218"/>
    </location>
</feature>
<dbReference type="PANTHER" id="PTHR23159:SF31">
    <property type="entry name" value="CENTROSOME-ASSOCIATED PROTEIN CEP250 ISOFORM X1"/>
    <property type="match status" value="1"/>
</dbReference>
<dbReference type="Proteomes" id="UP001479436">
    <property type="component" value="Unassembled WGS sequence"/>
</dbReference>
<name>A0ABR2WKG2_9FUNG</name>
<protein>
    <submittedName>
        <fullName evidence="3">Uncharacterized protein</fullName>
    </submittedName>
</protein>
<evidence type="ECO:0000256" key="2">
    <source>
        <dbReference type="SAM" id="MobiDB-lite"/>
    </source>
</evidence>
<feature type="region of interest" description="Disordered" evidence="2">
    <location>
        <begin position="798"/>
        <end position="828"/>
    </location>
</feature>